<name>A0ABV5ATX1_9BACL</name>
<keyword evidence="1" id="KW-0812">Transmembrane</keyword>
<protein>
    <submittedName>
        <fullName evidence="2">Uncharacterized protein</fullName>
    </submittedName>
</protein>
<sequence>MKQKITKLIIGVITSVIVAVIYRLFRDTLNKVNWFEYLYFVLIAVGVFFLLSLLDRKGKR</sequence>
<proteinExistence type="predicted"/>
<keyword evidence="3" id="KW-1185">Reference proteome</keyword>
<evidence type="ECO:0000313" key="3">
    <source>
        <dbReference type="Proteomes" id="UP001580346"/>
    </source>
</evidence>
<comment type="caution">
    <text evidence="2">The sequence shown here is derived from an EMBL/GenBank/DDBJ whole genome shotgun (WGS) entry which is preliminary data.</text>
</comment>
<dbReference type="EMBL" id="JBHHMI010000009">
    <property type="protein sequence ID" value="MFB5267653.1"/>
    <property type="molecule type" value="Genomic_DNA"/>
</dbReference>
<feature type="transmembrane region" description="Helical" evidence="1">
    <location>
        <begin position="37"/>
        <end position="54"/>
    </location>
</feature>
<organism evidence="2 3">
    <name type="scientific">Paenibacillus enshidis</name>
    <dbReference type="NCBI Taxonomy" id="1458439"/>
    <lineage>
        <taxon>Bacteria</taxon>
        <taxon>Bacillati</taxon>
        <taxon>Bacillota</taxon>
        <taxon>Bacilli</taxon>
        <taxon>Bacillales</taxon>
        <taxon>Paenibacillaceae</taxon>
        <taxon>Paenibacillus</taxon>
    </lineage>
</organism>
<evidence type="ECO:0000313" key="2">
    <source>
        <dbReference type="EMBL" id="MFB5267653.1"/>
    </source>
</evidence>
<accession>A0ABV5ATX1</accession>
<evidence type="ECO:0000256" key="1">
    <source>
        <dbReference type="SAM" id="Phobius"/>
    </source>
</evidence>
<dbReference type="RefSeq" id="WP_375355649.1">
    <property type="nucleotide sequence ID" value="NZ_JBHHMI010000009.1"/>
</dbReference>
<feature type="transmembrane region" description="Helical" evidence="1">
    <location>
        <begin position="7"/>
        <end position="25"/>
    </location>
</feature>
<dbReference type="Proteomes" id="UP001580346">
    <property type="component" value="Unassembled WGS sequence"/>
</dbReference>
<keyword evidence="1" id="KW-0472">Membrane</keyword>
<keyword evidence="1" id="KW-1133">Transmembrane helix</keyword>
<reference evidence="2 3" key="1">
    <citation type="submission" date="2024-09" db="EMBL/GenBank/DDBJ databases">
        <title>Paenibacillus zeirhizospherea sp. nov., isolated from surface of the maize (Zea mays) roots in a horticulture field, Hungary.</title>
        <authorList>
            <person name="Marton D."/>
            <person name="Farkas M."/>
            <person name="Bedics A."/>
            <person name="Toth E."/>
            <person name="Tancsics A."/>
            <person name="Boka K."/>
            <person name="Maroti G."/>
            <person name="Kriszt B."/>
            <person name="Cserhati M."/>
        </authorList>
    </citation>
    <scope>NUCLEOTIDE SEQUENCE [LARGE SCALE GENOMIC DNA]</scope>
    <source>
        <strain evidence="2 3">KCTC 33519</strain>
    </source>
</reference>
<gene>
    <name evidence="2" type="ORF">ACE41H_12795</name>
</gene>